<dbReference type="PANTHER" id="PTHR39192:SF1">
    <property type="entry name" value="IRON UPTAKE SYSTEM COMPONENT EFEO"/>
    <property type="match status" value="1"/>
</dbReference>
<dbReference type="InterPro" id="IPR038352">
    <property type="entry name" value="Imelysin_sf"/>
</dbReference>
<comment type="caution">
    <text evidence="5">The sequence shown here is derived from an EMBL/GenBank/DDBJ whole genome shotgun (WGS) entry which is preliminary data.</text>
</comment>
<accession>A0A2T0ZRW9</accession>
<sequence length="407" mass="42896">MHRSSRPAPRITSRAILVAGLTGALLLTGCSSSGDASKSDATSGPSGKGGTVEIKVSEADGCTVSPDTAPAGAITFHVTNVDAAGVTEVEVVSDQRIRGEKENLAPGFDATFSSKLDGGKYEIYCPGASTEKVPFTVTGKAAKTSDNVQTLLQEATVQYGDYISTQVDSLVEALPALDDAIKAGNLEAAKKAYAAARVFYEKIEPVAESFGDLDPDIDLREGDLEAGQKWTGFHPIEKALWIDGSTEGLGDLMDKLTTDVKDLQSRTKKLATNTAADSKTEDRYQPDEIANGAVSLLDEVQKSKITGEEEAYSHLDIVDFQANVEGSMQAFATLKPALDKIDASIVPTISTKFDELMSGVEALKDPASLGGYVSYDKVTDAQKKSLTDALLAVIEPLSDVSSKIASA</sequence>
<dbReference type="CDD" id="cd14656">
    <property type="entry name" value="Imelysin-like_EfeO"/>
    <property type="match status" value="1"/>
</dbReference>
<gene>
    <name evidence="5" type="ORF">CLV47_11946</name>
</gene>
<dbReference type="Proteomes" id="UP000237752">
    <property type="component" value="Unassembled WGS sequence"/>
</dbReference>
<protein>
    <submittedName>
        <fullName evidence="5">Iron uptake system component EfeO</fullName>
    </submittedName>
</protein>
<dbReference type="Pfam" id="PF09375">
    <property type="entry name" value="Peptidase_M75"/>
    <property type="match status" value="1"/>
</dbReference>
<dbReference type="AlphaFoldDB" id="A0A2T0ZRW9"/>
<evidence type="ECO:0000256" key="1">
    <source>
        <dbReference type="ARBA" id="ARBA00004196"/>
    </source>
</evidence>
<dbReference type="Gene3D" id="1.20.1420.20">
    <property type="entry name" value="M75 peptidase, HXXE motif"/>
    <property type="match status" value="1"/>
</dbReference>
<dbReference type="PROSITE" id="PS51257">
    <property type="entry name" value="PROKAR_LIPOPROTEIN"/>
    <property type="match status" value="1"/>
</dbReference>
<dbReference type="InterPro" id="IPR034981">
    <property type="entry name" value="Imelysin-like_EfeO/Algp7"/>
</dbReference>
<evidence type="ECO:0000256" key="3">
    <source>
        <dbReference type="ARBA" id="ARBA00022729"/>
    </source>
</evidence>
<dbReference type="NCBIfam" id="NF041757">
    <property type="entry name" value="EfeO"/>
    <property type="match status" value="1"/>
</dbReference>
<name>A0A2T0ZRW9_9ACTN</name>
<dbReference type="InterPro" id="IPR050894">
    <property type="entry name" value="EfeM/EfeO_iron_uptake"/>
</dbReference>
<evidence type="ECO:0000313" key="5">
    <source>
        <dbReference type="EMBL" id="PRZ39100.1"/>
    </source>
</evidence>
<evidence type="ECO:0000259" key="4">
    <source>
        <dbReference type="Pfam" id="PF09375"/>
    </source>
</evidence>
<dbReference type="OrthoDB" id="7348379at2"/>
<comment type="subcellular location">
    <subcellularLocation>
        <location evidence="1">Cell envelope</location>
    </subcellularLocation>
</comment>
<dbReference type="InterPro" id="IPR018976">
    <property type="entry name" value="Imelysin-like"/>
</dbReference>
<dbReference type="GO" id="GO:0030313">
    <property type="term" value="C:cell envelope"/>
    <property type="evidence" value="ECO:0007669"/>
    <property type="project" value="UniProtKB-SubCell"/>
</dbReference>
<reference evidence="5 6" key="1">
    <citation type="submission" date="2018-03" db="EMBL/GenBank/DDBJ databases">
        <title>Genomic Encyclopedia of Archaeal and Bacterial Type Strains, Phase II (KMG-II): from individual species to whole genera.</title>
        <authorList>
            <person name="Goeker M."/>
        </authorList>
    </citation>
    <scope>NUCLEOTIDE SEQUENCE [LARGE SCALE GENOMIC DNA]</scope>
    <source>
        <strain evidence="5 6">DSM 100065</strain>
    </source>
</reference>
<comment type="similarity">
    <text evidence="2">Belongs to the EfeM/EfeO family.</text>
</comment>
<organism evidence="5 6">
    <name type="scientific">Antricoccus suffuscus</name>
    <dbReference type="NCBI Taxonomy" id="1629062"/>
    <lineage>
        <taxon>Bacteria</taxon>
        <taxon>Bacillati</taxon>
        <taxon>Actinomycetota</taxon>
        <taxon>Actinomycetes</taxon>
        <taxon>Geodermatophilales</taxon>
        <taxon>Antricoccaceae</taxon>
        <taxon>Antricoccus</taxon>
    </lineage>
</organism>
<keyword evidence="3" id="KW-0732">Signal</keyword>
<proteinExistence type="inferred from homology"/>
<dbReference type="InterPro" id="IPR053377">
    <property type="entry name" value="Iron_uptake_EfeM/EfeO"/>
</dbReference>
<evidence type="ECO:0000256" key="2">
    <source>
        <dbReference type="ARBA" id="ARBA00005989"/>
    </source>
</evidence>
<keyword evidence="6" id="KW-1185">Reference proteome</keyword>
<evidence type="ECO:0000313" key="6">
    <source>
        <dbReference type="Proteomes" id="UP000237752"/>
    </source>
</evidence>
<dbReference type="PANTHER" id="PTHR39192">
    <property type="entry name" value="IRON UPTAKE SYSTEM COMPONENT EFEO"/>
    <property type="match status" value="1"/>
</dbReference>
<dbReference type="RefSeq" id="WP_106350501.1">
    <property type="nucleotide sequence ID" value="NZ_PVUE01000019.1"/>
</dbReference>
<dbReference type="EMBL" id="PVUE01000019">
    <property type="protein sequence ID" value="PRZ39100.1"/>
    <property type="molecule type" value="Genomic_DNA"/>
</dbReference>
<feature type="domain" description="Imelysin-like" evidence="4">
    <location>
        <begin position="158"/>
        <end position="398"/>
    </location>
</feature>